<dbReference type="EMBL" id="NXIB02000013">
    <property type="protein sequence ID" value="PHX56729.1"/>
    <property type="molecule type" value="Genomic_DNA"/>
</dbReference>
<dbReference type="OrthoDB" id="490493at2"/>
<name>A0A2G4F4R1_9CYAN</name>
<sequence>MNLLQQSRQIIVGLLLVLILSFTTACTTSVSAQKPMSAPVAIGGSRGSYAQLERGNTAAGQDFGQWVTKTANGLVQDAYVRDNNKLGVVITPQVRPTEVKDLAKSLAQGFHKNFPNQDVSVLVYAPDKKLILTAKYDQQSNQIEYKS</sequence>
<dbReference type="RefSeq" id="WP_096828060.1">
    <property type="nucleotide sequence ID" value="NZ_NXIB02000013.1"/>
</dbReference>
<accession>A0A2G4F4R1</accession>
<evidence type="ECO:0000313" key="2">
    <source>
        <dbReference type="Proteomes" id="UP000226442"/>
    </source>
</evidence>
<keyword evidence="2" id="KW-1185">Reference proteome</keyword>
<dbReference type="Proteomes" id="UP000226442">
    <property type="component" value="Unassembled WGS sequence"/>
</dbReference>
<organism evidence="1 2">
    <name type="scientific">Tychonema bourrellyi FEM_GT703</name>
    <dbReference type="NCBI Taxonomy" id="2040638"/>
    <lineage>
        <taxon>Bacteria</taxon>
        <taxon>Bacillati</taxon>
        <taxon>Cyanobacteriota</taxon>
        <taxon>Cyanophyceae</taxon>
        <taxon>Oscillatoriophycideae</taxon>
        <taxon>Oscillatoriales</taxon>
        <taxon>Microcoleaceae</taxon>
        <taxon>Tychonema</taxon>
    </lineage>
</organism>
<proteinExistence type="predicted"/>
<dbReference type="AlphaFoldDB" id="A0A2G4F4R1"/>
<protein>
    <submittedName>
        <fullName evidence="1">Uncharacterized protein</fullName>
    </submittedName>
</protein>
<gene>
    <name evidence="1" type="ORF">CP500_003720</name>
</gene>
<comment type="caution">
    <text evidence="1">The sequence shown here is derived from an EMBL/GenBank/DDBJ whole genome shotgun (WGS) entry which is preliminary data.</text>
</comment>
<evidence type="ECO:0000313" key="1">
    <source>
        <dbReference type="EMBL" id="PHX56729.1"/>
    </source>
</evidence>
<reference evidence="1" key="1">
    <citation type="submission" date="2017-10" db="EMBL/GenBank/DDBJ databases">
        <title>Draft genome sequence of the planktic cyanobacteria Tychonema bourrellyi isolated from alpine lentic freshwater.</title>
        <authorList>
            <person name="Tett A."/>
            <person name="Armanini F."/>
            <person name="Asnicar F."/>
            <person name="Boscaini A."/>
            <person name="Pasolli E."/>
            <person name="Zolfo M."/>
            <person name="Donati C."/>
            <person name="Salmaso N."/>
            <person name="Segata N."/>
        </authorList>
    </citation>
    <scope>NUCLEOTIDE SEQUENCE</scope>
    <source>
        <strain evidence="1">FEM_GT703</strain>
    </source>
</reference>